<dbReference type="PANTHER" id="PTHR31552">
    <property type="entry name" value="SERPENTINE RECEPTOR CLASS GAMMA"/>
    <property type="match status" value="1"/>
</dbReference>
<name>A0A0N5C566_STREA</name>
<feature type="transmembrane region" description="Helical" evidence="1">
    <location>
        <begin position="258"/>
        <end position="281"/>
    </location>
</feature>
<evidence type="ECO:0000313" key="4">
    <source>
        <dbReference type="WBParaSite" id="SPAL_0001309500.1"/>
    </source>
</evidence>
<feature type="transmembrane region" description="Helical" evidence="1">
    <location>
        <begin position="12"/>
        <end position="32"/>
    </location>
</feature>
<dbReference type="WBParaSite" id="SPAL_0001309500.1">
    <property type="protein sequence ID" value="SPAL_0001309500.1"/>
    <property type="gene ID" value="SPAL_0001309500"/>
</dbReference>
<organism evidence="3 4">
    <name type="scientific">Strongyloides papillosus</name>
    <name type="common">Intestinal threadworm</name>
    <dbReference type="NCBI Taxonomy" id="174720"/>
    <lineage>
        <taxon>Eukaryota</taxon>
        <taxon>Metazoa</taxon>
        <taxon>Ecdysozoa</taxon>
        <taxon>Nematoda</taxon>
        <taxon>Chromadorea</taxon>
        <taxon>Rhabditida</taxon>
        <taxon>Tylenchina</taxon>
        <taxon>Panagrolaimomorpha</taxon>
        <taxon>Strongyloidoidea</taxon>
        <taxon>Strongyloididae</taxon>
        <taxon>Strongyloides</taxon>
    </lineage>
</organism>
<dbReference type="Pfam" id="PF10328">
    <property type="entry name" value="7TM_GPCR_Srx"/>
    <property type="match status" value="1"/>
</dbReference>
<protein>
    <submittedName>
        <fullName evidence="4">Serpentine receptor class gamma</fullName>
    </submittedName>
</protein>
<dbReference type="AlphaFoldDB" id="A0A0N5C566"/>
<feature type="transmembrane region" description="Helical" evidence="1">
    <location>
        <begin position="85"/>
        <end position="107"/>
    </location>
</feature>
<feature type="transmembrane region" description="Helical" evidence="1">
    <location>
        <begin position="175"/>
        <end position="197"/>
    </location>
</feature>
<dbReference type="InterPro" id="IPR019430">
    <property type="entry name" value="7TM_GPCR_serpentine_rcpt_Srx"/>
</dbReference>
<evidence type="ECO:0000256" key="1">
    <source>
        <dbReference type="SAM" id="Phobius"/>
    </source>
</evidence>
<sequence>MITTIDIIQFSYFVPSLILLFIFVIRLTNEILVKKNPTYNNHFFLLILFKSYSDIILLLTIFICGRVAKMNIIENLYKDNNGLAVYYYIIIGLCSTVTYGISLLSSLNTFIALNYPFIYDTWFSQKKIAIYLVIIFLVGSIHGIGFIFFCPYYFYFKSLEGYYIKFKSLYIPYYILAYSIIVVYPIAIIVVIMNTISTIKFKKYYRKISAKNSQNVSMFVYTIVHFFTFLIVVAYTLTIILTKLIVQNDLVENIAQTVIYWNVDIQTFGLFYIVLFLCSPLRDLMLFKSKKESNQNNNIANIKHNERPRIQKNKPLNIN</sequence>
<keyword evidence="1" id="KW-1133">Transmembrane helix</keyword>
<feature type="domain" description="7TM GPCR serpentine receptor class x (Srx)" evidence="2">
    <location>
        <begin position="27"/>
        <end position="258"/>
    </location>
</feature>
<feature type="transmembrane region" description="Helical" evidence="1">
    <location>
        <begin position="44"/>
        <end position="65"/>
    </location>
</feature>
<proteinExistence type="predicted"/>
<keyword evidence="3" id="KW-1185">Reference proteome</keyword>
<dbReference type="Gene3D" id="1.20.1070.10">
    <property type="entry name" value="Rhodopsin 7-helix transmembrane proteins"/>
    <property type="match status" value="1"/>
</dbReference>
<dbReference type="Proteomes" id="UP000046392">
    <property type="component" value="Unplaced"/>
</dbReference>
<keyword evidence="1" id="KW-0472">Membrane</keyword>
<feature type="transmembrane region" description="Helical" evidence="1">
    <location>
        <begin position="218"/>
        <end position="246"/>
    </location>
</feature>
<keyword evidence="1" id="KW-0812">Transmembrane</keyword>
<feature type="transmembrane region" description="Helical" evidence="1">
    <location>
        <begin position="128"/>
        <end position="155"/>
    </location>
</feature>
<reference evidence="4" key="1">
    <citation type="submission" date="2017-02" db="UniProtKB">
        <authorList>
            <consortium name="WormBaseParasite"/>
        </authorList>
    </citation>
    <scope>IDENTIFICATION</scope>
</reference>
<dbReference type="PANTHER" id="PTHR31552:SF8">
    <property type="entry name" value="SERPENTINE RECEPTOR CLASS GAMMA"/>
    <property type="match status" value="1"/>
</dbReference>
<evidence type="ECO:0000259" key="2">
    <source>
        <dbReference type="Pfam" id="PF10328"/>
    </source>
</evidence>
<evidence type="ECO:0000313" key="3">
    <source>
        <dbReference type="Proteomes" id="UP000046392"/>
    </source>
</evidence>
<accession>A0A0N5C566</accession>